<evidence type="ECO:0000313" key="4">
    <source>
        <dbReference type="Proteomes" id="UP000520770"/>
    </source>
</evidence>
<proteinExistence type="predicted"/>
<sequence>METGAWKNPVVIEMYGRPGTVIVTGTLDAALMLIGAWPTKRTETHIAAVLCCRDVLVGQADAALARVNFIEAALEAGYRIEPETFLGDRWDFTPPPEANTRPALGLAEMIRKRATATVDRHANAVPNETHQPELVAVATRQPSISAEESQRLRLRDLVARLLQLLGLIGIEIGRSIFMPLGFGMARRTNRQPQ</sequence>
<dbReference type="EMBL" id="JACIHM010000006">
    <property type="protein sequence ID" value="MBB4448379.1"/>
    <property type="molecule type" value="Genomic_DNA"/>
</dbReference>
<organism evidence="1 4">
    <name type="scientific">Aliirhizobium cellulosilyticum</name>
    <dbReference type="NCBI Taxonomy" id="393664"/>
    <lineage>
        <taxon>Bacteria</taxon>
        <taxon>Pseudomonadati</taxon>
        <taxon>Pseudomonadota</taxon>
        <taxon>Alphaproteobacteria</taxon>
        <taxon>Hyphomicrobiales</taxon>
        <taxon>Rhizobiaceae</taxon>
        <taxon>Aliirhizobium</taxon>
    </lineage>
</organism>
<comment type="caution">
    <text evidence="1">The sequence shown here is derived from an EMBL/GenBank/DDBJ whole genome shotgun (WGS) entry which is preliminary data.</text>
</comment>
<evidence type="ECO:0000313" key="1">
    <source>
        <dbReference type="EMBL" id="MBB4350223.1"/>
    </source>
</evidence>
<dbReference type="AlphaFoldDB" id="A0A7W6WR83"/>
<evidence type="ECO:0000313" key="2">
    <source>
        <dbReference type="EMBL" id="MBB4413746.1"/>
    </source>
</evidence>
<evidence type="ECO:0000313" key="5">
    <source>
        <dbReference type="Proteomes" id="UP000524535"/>
    </source>
</evidence>
<dbReference type="RefSeq" id="WP_183826821.1">
    <property type="nucleotide sequence ID" value="NZ_JACIGW010000005.1"/>
</dbReference>
<dbReference type="Proteomes" id="UP000520770">
    <property type="component" value="Unassembled WGS sequence"/>
</dbReference>
<dbReference type="EMBL" id="JACIGW010000005">
    <property type="protein sequence ID" value="MBB4350223.1"/>
    <property type="molecule type" value="Genomic_DNA"/>
</dbReference>
<gene>
    <name evidence="2" type="ORF">GGE31_004274</name>
    <name evidence="1" type="ORF">GGE33_003988</name>
    <name evidence="3" type="ORF">GGE35_004216</name>
</gene>
<evidence type="ECO:0008006" key="7">
    <source>
        <dbReference type="Google" id="ProtNLM"/>
    </source>
</evidence>
<dbReference type="Proteomes" id="UP000576087">
    <property type="component" value="Unassembled WGS sequence"/>
</dbReference>
<dbReference type="InterPro" id="IPR010385">
    <property type="entry name" value="DUF982"/>
</dbReference>
<dbReference type="Gene3D" id="6.10.250.730">
    <property type="match status" value="1"/>
</dbReference>
<accession>A0A7W6WR83</accession>
<dbReference type="Pfam" id="PF06169">
    <property type="entry name" value="DUF982"/>
    <property type="match status" value="1"/>
</dbReference>
<name>A0A7W6WR83_9HYPH</name>
<evidence type="ECO:0000313" key="3">
    <source>
        <dbReference type="EMBL" id="MBB4448379.1"/>
    </source>
</evidence>
<dbReference type="EMBL" id="JACIGY010000006">
    <property type="protein sequence ID" value="MBB4413746.1"/>
    <property type="molecule type" value="Genomic_DNA"/>
</dbReference>
<keyword evidence="5" id="KW-1185">Reference proteome</keyword>
<dbReference type="Proteomes" id="UP000524535">
    <property type="component" value="Unassembled WGS sequence"/>
</dbReference>
<reference evidence="4 5" key="1">
    <citation type="submission" date="2020-08" db="EMBL/GenBank/DDBJ databases">
        <title>Genomic Encyclopedia of Type Strains, Phase IV (KMG-V): Genome sequencing to study the core and pangenomes of soil and plant-associated prokaryotes.</title>
        <authorList>
            <person name="Whitman W."/>
        </authorList>
    </citation>
    <scope>NUCLEOTIDE SEQUENCE [LARGE SCALE GENOMIC DNA]</scope>
    <source>
        <strain evidence="2 5">SEMIA 444</strain>
        <strain evidence="1 4">SEMIA 448</strain>
        <strain evidence="3 6">SEMIA 452</strain>
    </source>
</reference>
<evidence type="ECO:0000313" key="6">
    <source>
        <dbReference type="Proteomes" id="UP000576087"/>
    </source>
</evidence>
<protein>
    <recommendedName>
        <fullName evidence="7">DUF982 domain-containing protein</fullName>
    </recommendedName>
</protein>